<dbReference type="InterPro" id="IPR027381">
    <property type="entry name" value="LytR/CpsA/Psr_C"/>
</dbReference>
<keyword evidence="1" id="KW-1133">Transmembrane helix</keyword>
<feature type="transmembrane region" description="Helical" evidence="1">
    <location>
        <begin position="28"/>
        <end position="50"/>
    </location>
</feature>
<evidence type="ECO:0000259" key="2">
    <source>
        <dbReference type="Pfam" id="PF13399"/>
    </source>
</evidence>
<dbReference type="Gene3D" id="3.30.70.2390">
    <property type="match status" value="1"/>
</dbReference>
<feature type="domain" description="LytR/CpsA/Psr regulator C-terminal" evidence="2">
    <location>
        <begin position="67"/>
        <end position="157"/>
    </location>
</feature>
<organism evidence="3">
    <name type="scientific">freshwater metagenome</name>
    <dbReference type="NCBI Taxonomy" id="449393"/>
    <lineage>
        <taxon>unclassified sequences</taxon>
        <taxon>metagenomes</taxon>
        <taxon>ecological metagenomes</taxon>
    </lineage>
</organism>
<evidence type="ECO:0000313" key="3">
    <source>
        <dbReference type="EMBL" id="CAB4566950.1"/>
    </source>
</evidence>
<dbReference type="AlphaFoldDB" id="A0A6J6DRN4"/>
<dbReference type="Pfam" id="PF13399">
    <property type="entry name" value="LytR_C"/>
    <property type="match status" value="1"/>
</dbReference>
<reference evidence="3" key="1">
    <citation type="submission" date="2020-05" db="EMBL/GenBank/DDBJ databases">
        <authorList>
            <person name="Chiriac C."/>
            <person name="Salcher M."/>
            <person name="Ghai R."/>
            <person name="Kavagutti S V."/>
        </authorList>
    </citation>
    <scope>NUCLEOTIDE SEQUENCE</scope>
</reference>
<name>A0A6J6DRN4_9ZZZZ</name>
<gene>
    <name evidence="3" type="ORF">UFOPK1639_00776</name>
</gene>
<dbReference type="EMBL" id="CAEZTH010000095">
    <property type="protein sequence ID" value="CAB4566950.1"/>
    <property type="molecule type" value="Genomic_DNA"/>
</dbReference>
<sequence>MEDKVQEKADTNLGIGGKHLAPKNAMDYIRSFLTLTAISGFLAFGGLMGLRIADLSVMMPDLPFVPQVQVSVIDGTDTDIAAVVGEELTQEGWNIVSTASLADTDPGSPTSANTLVFITDEGFRDEAEGLVAKFPGSIIAVSDQFPDPITLVVGLDYLD</sequence>
<accession>A0A6J6DRN4</accession>
<keyword evidence="1" id="KW-0812">Transmembrane</keyword>
<protein>
    <submittedName>
        <fullName evidence="3">Unannotated protein</fullName>
    </submittedName>
</protein>
<evidence type="ECO:0000256" key="1">
    <source>
        <dbReference type="SAM" id="Phobius"/>
    </source>
</evidence>
<proteinExistence type="predicted"/>
<keyword evidence="1" id="KW-0472">Membrane</keyword>